<proteinExistence type="predicted"/>
<comment type="caution">
    <text evidence="3">The sequence shown here is derived from an EMBL/GenBank/DDBJ whole genome shotgun (WGS) entry which is preliminary data.</text>
</comment>
<dbReference type="InterPro" id="IPR036188">
    <property type="entry name" value="FAD/NAD-bd_sf"/>
</dbReference>
<gene>
    <name evidence="3" type="ORF">GCM10010211_04990</name>
</gene>
<feature type="domain" description="FAD dependent oxidoreductase" evidence="2">
    <location>
        <begin position="6"/>
        <end position="365"/>
    </location>
</feature>
<dbReference type="InterPro" id="IPR006076">
    <property type="entry name" value="FAD-dep_OxRdtase"/>
</dbReference>
<sequence>MPGTADVAVIGDGAIGASIAYHLAAAGAKVALLARSGGFRSSATRRSAGQVRMHHSDPHDARLAALGLETFEHWAEIIGGDCGFRRAGFAFLVDEDHAGVLARTVAELKGLGVETTVLTPDELADEQPALDLDGVAAVAYEPRSGYADPVRTAMALTEQARARGAEVLTGPGGVRLHRTGDRFAGAVLNGDLVSAEHIVVAAGVGSAALCAAAGVGLGTADGTGAPRALVHSKQVGWAVANTSTIPCAASLCMVIDDIAGTYFRPDGSGQVLFRVPLDGSQAPGDDTRIPRRSAEVAAARALAAPRLRGLTAAEVTTAARAAEAYTSDGRALIGPLAPHPGLYLATGFNGGGFKAAPAVGRAVAAELLSGVVRPELDPYRPDRFAAGEPVPIIQRYRNM</sequence>
<dbReference type="EMBL" id="BMRP01000001">
    <property type="protein sequence ID" value="GGU44389.1"/>
    <property type="molecule type" value="Genomic_DNA"/>
</dbReference>
<dbReference type="Proteomes" id="UP000654471">
    <property type="component" value="Unassembled WGS sequence"/>
</dbReference>
<keyword evidence="4" id="KW-1185">Reference proteome</keyword>
<keyword evidence="1" id="KW-0560">Oxidoreductase</keyword>
<name>A0ABQ2UNQ4_9ACTN</name>
<dbReference type="Pfam" id="PF01266">
    <property type="entry name" value="DAO"/>
    <property type="match status" value="1"/>
</dbReference>
<evidence type="ECO:0000313" key="4">
    <source>
        <dbReference type="Proteomes" id="UP000654471"/>
    </source>
</evidence>
<evidence type="ECO:0000259" key="2">
    <source>
        <dbReference type="Pfam" id="PF01266"/>
    </source>
</evidence>
<dbReference type="Gene3D" id="3.30.9.10">
    <property type="entry name" value="D-Amino Acid Oxidase, subunit A, domain 2"/>
    <property type="match status" value="1"/>
</dbReference>
<accession>A0ABQ2UNQ4</accession>
<protein>
    <submittedName>
        <fullName evidence="3">Oxidoreductase</fullName>
    </submittedName>
</protein>
<dbReference type="SUPFAM" id="SSF51905">
    <property type="entry name" value="FAD/NAD(P)-binding domain"/>
    <property type="match status" value="1"/>
</dbReference>
<dbReference type="PANTHER" id="PTHR13847">
    <property type="entry name" value="SARCOSINE DEHYDROGENASE-RELATED"/>
    <property type="match status" value="1"/>
</dbReference>
<evidence type="ECO:0000256" key="1">
    <source>
        <dbReference type="ARBA" id="ARBA00023002"/>
    </source>
</evidence>
<dbReference type="PANTHER" id="PTHR13847:SF287">
    <property type="entry name" value="FAD-DEPENDENT OXIDOREDUCTASE DOMAIN-CONTAINING PROTEIN 1"/>
    <property type="match status" value="1"/>
</dbReference>
<evidence type="ECO:0000313" key="3">
    <source>
        <dbReference type="EMBL" id="GGU44389.1"/>
    </source>
</evidence>
<reference evidence="4" key="1">
    <citation type="journal article" date="2019" name="Int. J. Syst. Evol. Microbiol.">
        <title>The Global Catalogue of Microorganisms (GCM) 10K type strain sequencing project: providing services to taxonomists for standard genome sequencing and annotation.</title>
        <authorList>
            <consortium name="The Broad Institute Genomics Platform"/>
            <consortium name="The Broad Institute Genome Sequencing Center for Infectious Disease"/>
            <person name="Wu L."/>
            <person name="Ma J."/>
        </authorList>
    </citation>
    <scope>NUCLEOTIDE SEQUENCE [LARGE SCALE GENOMIC DNA]</scope>
    <source>
        <strain evidence="4">JCM 3399</strain>
    </source>
</reference>
<organism evidence="3 4">
    <name type="scientific">Streptomyces albospinus</name>
    <dbReference type="NCBI Taxonomy" id="285515"/>
    <lineage>
        <taxon>Bacteria</taxon>
        <taxon>Bacillati</taxon>
        <taxon>Actinomycetota</taxon>
        <taxon>Actinomycetes</taxon>
        <taxon>Kitasatosporales</taxon>
        <taxon>Streptomycetaceae</taxon>
        <taxon>Streptomyces</taxon>
    </lineage>
</organism>
<dbReference type="RefSeq" id="WP_189295803.1">
    <property type="nucleotide sequence ID" value="NZ_BMRP01000001.1"/>
</dbReference>
<dbReference type="Gene3D" id="3.50.50.60">
    <property type="entry name" value="FAD/NAD(P)-binding domain"/>
    <property type="match status" value="1"/>
</dbReference>